<accession>A0A8C2N3G1</accession>
<keyword evidence="5" id="KW-1133">Transmembrane helix</keyword>
<dbReference type="GO" id="GO:0005886">
    <property type="term" value="C:plasma membrane"/>
    <property type="evidence" value="ECO:0007669"/>
    <property type="project" value="UniProtKB-SubCell"/>
</dbReference>
<organism evidence="6 7">
    <name type="scientific">Cricetulus griseus</name>
    <name type="common">Chinese hamster</name>
    <name type="synonym">Cricetulus barabensis griseus</name>
    <dbReference type="NCBI Taxonomy" id="10029"/>
    <lineage>
        <taxon>Eukaryota</taxon>
        <taxon>Metazoa</taxon>
        <taxon>Chordata</taxon>
        <taxon>Craniata</taxon>
        <taxon>Vertebrata</taxon>
        <taxon>Euteleostomi</taxon>
        <taxon>Mammalia</taxon>
        <taxon>Eutheria</taxon>
        <taxon>Euarchontoglires</taxon>
        <taxon>Glires</taxon>
        <taxon>Rodentia</taxon>
        <taxon>Myomorpha</taxon>
        <taxon>Muroidea</taxon>
        <taxon>Cricetidae</taxon>
        <taxon>Cricetinae</taxon>
        <taxon>Cricetulus</taxon>
    </lineage>
</organism>
<feature type="transmembrane region" description="Helical" evidence="5">
    <location>
        <begin position="29"/>
        <end position="54"/>
    </location>
</feature>
<sequence>MQKKNQINYETEITVFIVLGFIDDFDMNIFLFILFLAIYLITLIGNLVLVVLVIEDSWLHIPMYNFLNAVIVVLTPKIRFALAAMTYDCYMPLLCAGRMSPIVYVPLITASYNLGILHATIYTMTTFSLSFCGSNEIGKSYVLFFHHLLALSCSDTQLHQLLLFYSAGSIELVTIFNVLKGKVFSICTDYLKGVHIFHGTIIFMYVRPSSYYTLKHDMVVSPLYTIVIPMLNPRNKEVEEAMRKPLKR</sequence>
<evidence type="ECO:0000256" key="1">
    <source>
        <dbReference type="ARBA" id="ARBA00004651"/>
    </source>
</evidence>
<dbReference type="Ensembl" id="ENSCGRT00001032120.1">
    <property type="protein sequence ID" value="ENSCGRP00001027872.1"/>
    <property type="gene ID" value="ENSCGRG00001024748.1"/>
</dbReference>
<dbReference type="SUPFAM" id="SSF81321">
    <property type="entry name" value="Family A G protein-coupled receptor-like"/>
    <property type="match status" value="1"/>
</dbReference>
<keyword evidence="3" id="KW-0716">Sensory transduction</keyword>
<evidence type="ECO:0000313" key="7">
    <source>
        <dbReference type="Proteomes" id="UP000694386"/>
    </source>
</evidence>
<evidence type="ECO:0000313" key="6">
    <source>
        <dbReference type="Ensembl" id="ENSCGRP00001027872.1"/>
    </source>
</evidence>
<evidence type="ECO:0000256" key="4">
    <source>
        <dbReference type="ARBA" id="ARBA00022725"/>
    </source>
</evidence>
<keyword evidence="5" id="KW-0812">Transmembrane</keyword>
<reference evidence="6" key="2">
    <citation type="submission" date="2025-09" db="UniProtKB">
        <authorList>
            <consortium name="Ensembl"/>
        </authorList>
    </citation>
    <scope>IDENTIFICATION</scope>
</reference>
<dbReference type="Proteomes" id="UP000694386">
    <property type="component" value="Unplaced"/>
</dbReference>
<dbReference type="PANTHER" id="PTHR48018">
    <property type="entry name" value="OLFACTORY RECEPTOR"/>
    <property type="match status" value="1"/>
</dbReference>
<comment type="subcellular location">
    <subcellularLocation>
        <location evidence="1">Cell membrane</location>
        <topology evidence="1">Multi-pass membrane protein</topology>
    </subcellularLocation>
</comment>
<reference evidence="6" key="1">
    <citation type="submission" date="2025-08" db="UniProtKB">
        <authorList>
            <consortium name="Ensembl"/>
        </authorList>
    </citation>
    <scope>IDENTIFICATION</scope>
</reference>
<protein>
    <submittedName>
        <fullName evidence="6">Olfactory receptor family 5 subfamily T member 17</fullName>
    </submittedName>
</protein>
<proteinExistence type="predicted"/>
<keyword evidence="5" id="KW-0472">Membrane</keyword>
<keyword evidence="2" id="KW-1003">Cell membrane</keyword>
<keyword evidence="4" id="KW-0552">Olfaction</keyword>
<name>A0A8C2N3G1_CRIGR</name>
<evidence type="ECO:0000256" key="5">
    <source>
        <dbReference type="SAM" id="Phobius"/>
    </source>
</evidence>
<feature type="transmembrane region" description="Helical" evidence="5">
    <location>
        <begin position="102"/>
        <end position="124"/>
    </location>
</feature>
<feature type="transmembrane region" description="Helical" evidence="5">
    <location>
        <begin position="66"/>
        <end position="90"/>
    </location>
</feature>
<dbReference type="AlphaFoldDB" id="A0A8C2N3G1"/>
<evidence type="ECO:0000256" key="3">
    <source>
        <dbReference type="ARBA" id="ARBA00022606"/>
    </source>
</evidence>
<dbReference type="GO" id="GO:0007608">
    <property type="term" value="P:sensory perception of smell"/>
    <property type="evidence" value="ECO:0007669"/>
    <property type="project" value="UniProtKB-KW"/>
</dbReference>
<evidence type="ECO:0000256" key="2">
    <source>
        <dbReference type="ARBA" id="ARBA00022475"/>
    </source>
</evidence>